<feature type="compositionally biased region" description="Basic and acidic residues" evidence="4">
    <location>
        <begin position="239"/>
        <end position="249"/>
    </location>
</feature>
<reference evidence="6" key="2">
    <citation type="submission" date="2025-08" db="UniProtKB">
        <authorList>
            <consortium name="Ensembl"/>
        </authorList>
    </citation>
    <scope>IDENTIFICATION</scope>
    <source>
        <strain evidence="6">Brown Norway</strain>
    </source>
</reference>
<dbReference type="HOGENOM" id="CLU_093902_5_0_1"/>
<dbReference type="GO" id="GO:0005739">
    <property type="term" value="C:mitochondrion"/>
    <property type="evidence" value="ECO:0000266"/>
    <property type="project" value="RGD"/>
</dbReference>
<evidence type="ECO:0000313" key="8">
    <source>
        <dbReference type="RGD" id="1308635"/>
    </source>
</evidence>
<sequence>MQPNKMTSELSLLVGCASGVTPGGDRMQRAGGGWKLKRAASGRCAHFQNGGYSFSCTGRCKKRWPRIVVVTVPWNGMLRTALSRMPTLLRSVRTRDSGPRQLWDLGARLKTAKRLRGWAWGWRSSSSAPGSEHAAALGRVKADHYQLVYTCKVCGTRSSKHISKLAYHQGVVIVTCPGCQNHHIIADNLSWFSDLKGKRNIEEILAARGEEVRRVCGDGALELILEVAEPPATPEGGEDPTHPGKMDQS</sequence>
<keyword evidence="2" id="KW-0863">Zinc-finger</keyword>
<keyword evidence="7" id="KW-1185">Reference proteome</keyword>
<dbReference type="GO" id="GO:0044183">
    <property type="term" value="F:protein folding chaperone"/>
    <property type="evidence" value="ECO:0000266"/>
    <property type="project" value="RGD"/>
</dbReference>
<reference evidence="6" key="3">
    <citation type="submission" date="2025-09" db="UniProtKB">
        <authorList>
            <consortium name="Ensembl"/>
        </authorList>
    </citation>
    <scope>IDENTIFICATION</scope>
    <source>
        <strain evidence="6">Brown Norway</strain>
    </source>
</reference>
<dbReference type="OMA" id="HPGKTEP"/>
<evidence type="ECO:0000259" key="5">
    <source>
        <dbReference type="PROSITE" id="PS51501"/>
    </source>
</evidence>
<evidence type="ECO:0000256" key="4">
    <source>
        <dbReference type="SAM" id="MobiDB-lite"/>
    </source>
</evidence>
<dbReference type="InterPro" id="IPR007853">
    <property type="entry name" value="Znf_DNL-typ"/>
</dbReference>
<dbReference type="GO" id="GO:0051087">
    <property type="term" value="F:protein-folding chaperone binding"/>
    <property type="evidence" value="ECO:0000318"/>
    <property type="project" value="GO_Central"/>
</dbReference>
<dbReference type="STRING" id="10116.ENSRNOP00000025386"/>
<dbReference type="PANTHER" id="PTHR20922:SF13">
    <property type="entry name" value="DNL-TYPE ZINC FINGER PROTEIN"/>
    <property type="match status" value="1"/>
</dbReference>
<dbReference type="UCSC" id="RGD:1308635">
    <property type="organism name" value="rat"/>
</dbReference>
<dbReference type="GO" id="GO:0005634">
    <property type="term" value="C:nucleus"/>
    <property type="evidence" value="ECO:0000266"/>
    <property type="project" value="RGD"/>
</dbReference>
<accession>D3ZWJ1</accession>
<reference evidence="6" key="1">
    <citation type="submission" date="2024-01" db="EMBL/GenBank/DDBJ databases">
        <title>GRCr8: a new rat reference genome assembly contstructed from accurate long reads and long range scaffolding.</title>
        <authorList>
            <person name="Doris P.A."/>
            <person name="Kalbfleisch T."/>
            <person name="Li K."/>
            <person name="Howe K."/>
            <person name="Wood J."/>
        </authorList>
    </citation>
    <scope>NUCLEOTIDE SEQUENCE [LARGE SCALE GENOMIC DNA]</scope>
    <source>
        <strain evidence="6">Brown Norway</strain>
    </source>
</reference>
<evidence type="ECO:0000256" key="1">
    <source>
        <dbReference type="ARBA" id="ARBA00022723"/>
    </source>
</evidence>
<dbReference type="GO" id="GO:0030150">
    <property type="term" value="P:protein import into mitochondrial matrix"/>
    <property type="evidence" value="ECO:0000318"/>
    <property type="project" value="GO_Central"/>
</dbReference>
<keyword evidence="1" id="KW-0479">Metal-binding</keyword>
<feature type="domain" description="DNL-type" evidence="5">
    <location>
        <begin position="140"/>
        <end position="237"/>
    </location>
</feature>
<dbReference type="VEuPathDB" id="HostDB:ENSRNOG00000018791"/>
<dbReference type="GlyGen" id="D3ZWJ1">
    <property type="glycosylation" value="1 site"/>
</dbReference>
<dbReference type="InParanoid" id="D3ZWJ1"/>
<protein>
    <submittedName>
        <fullName evidence="6">DNL-type zinc finger</fullName>
    </submittedName>
</protein>
<dbReference type="PANTHER" id="PTHR20922">
    <property type="entry name" value="DNL-TYPE ZINC FINGER PROTEIN"/>
    <property type="match status" value="1"/>
</dbReference>
<dbReference type="PeptideAtlas" id="D3ZWJ1"/>
<keyword evidence="3" id="KW-0862">Zinc</keyword>
<dbReference type="FunCoup" id="D3ZWJ1">
    <property type="interactions" value="401"/>
</dbReference>
<dbReference type="eggNOG" id="KOG3277">
    <property type="taxonomic scope" value="Eukaryota"/>
</dbReference>
<dbReference type="PROSITE" id="PS51501">
    <property type="entry name" value="ZF_DNL"/>
    <property type="match status" value="1"/>
</dbReference>
<evidence type="ECO:0000313" key="6">
    <source>
        <dbReference type="Ensembl" id="ENSRNOP00000025386.5"/>
    </source>
</evidence>
<dbReference type="GO" id="GO:0051131">
    <property type="term" value="P:chaperone-mediated protein complex assembly"/>
    <property type="evidence" value="ECO:0000266"/>
    <property type="project" value="RGD"/>
</dbReference>
<dbReference type="GO" id="GO:0005654">
    <property type="term" value="C:nucleoplasm"/>
    <property type="evidence" value="ECO:0000266"/>
    <property type="project" value="RGD"/>
</dbReference>
<gene>
    <name evidence="6 8" type="primary">Dnlz</name>
</gene>
<feature type="region of interest" description="Disordered" evidence="4">
    <location>
        <begin position="228"/>
        <end position="249"/>
    </location>
</feature>
<dbReference type="Bgee" id="ENSRNOG00000018791">
    <property type="expression patterns" value="Expressed in pancreas and 20 other cell types or tissues"/>
</dbReference>
<dbReference type="AlphaFoldDB" id="D3ZWJ1"/>
<dbReference type="PaxDb" id="10116-ENSRNOP00000025386"/>
<evidence type="ECO:0000313" key="7">
    <source>
        <dbReference type="Proteomes" id="UP000002494"/>
    </source>
</evidence>
<dbReference type="Ensembl" id="ENSRNOT00000025386.8">
    <property type="protein sequence ID" value="ENSRNOP00000025386.5"/>
    <property type="gene ID" value="ENSRNOG00000018791.8"/>
</dbReference>
<name>D3ZWJ1_RAT</name>
<dbReference type="GO" id="GO:0005829">
    <property type="term" value="C:cytosol"/>
    <property type="evidence" value="ECO:0000266"/>
    <property type="project" value="RGD"/>
</dbReference>
<dbReference type="GO" id="GO:0008270">
    <property type="term" value="F:zinc ion binding"/>
    <property type="evidence" value="ECO:0007669"/>
    <property type="project" value="UniProtKB-KW"/>
</dbReference>
<dbReference type="Pfam" id="PF05180">
    <property type="entry name" value="zf-DNL"/>
    <property type="match status" value="1"/>
</dbReference>
<dbReference type="ExpressionAtlas" id="D3ZWJ1">
    <property type="expression patterns" value="baseline and differential"/>
</dbReference>
<dbReference type="GeneTree" id="ENSGT00390000008220"/>
<dbReference type="RGD" id="1308635">
    <property type="gene designation" value="Dnlz"/>
</dbReference>
<organism evidence="6 7">
    <name type="scientific">Rattus norvegicus</name>
    <name type="common">Rat</name>
    <dbReference type="NCBI Taxonomy" id="10116"/>
    <lineage>
        <taxon>Eukaryota</taxon>
        <taxon>Metazoa</taxon>
        <taxon>Chordata</taxon>
        <taxon>Craniata</taxon>
        <taxon>Vertebrata</taxon>
        <taxon>Euteleostomi</taxon>
        <taxon>Mammalia</taxon>
        <taxon>Eutheria</taxon>
        <taxon>Euarchontoglires</taxon>
        <taxon>Glires</taxon>
        <taxon>Rodentia</taxon>
        <taxon>Myomorpha</taxon>
        <taxon>Muroidea</taxon>
        <taxon>Muridae</taxon>
        <taxon>Murinae</taxon>
        <taxon>Rattus</taxon>
    </lineage>
</organism>
<evidence type="ECO:0000256" key="2">
    <source>
        <dbReference type="ARBA" id="ARBA00022771"/>
    </source>
</evidence>
<dbReference type="OrthoDB" id="512667at2759"/>
<dbReference type="GO" id="GO:0050821">
    <property type="term" value="P:protein stabilization"/>
    <property type="evidence" value="ECO:0000318"/>
    <property type="project" value="GO_Central"/>
</dbReference>
<dbReference type="GO" id="GO:0006457">
    <property type="term" value="P:protein folding"/>
    <property type="evidence" value="ECO:0000318"/>
    <property type="project" value="GO_Central"/>
</dbReference>
<dbReference type="AGR" id="RGD:1308635"/>
<dbReference type="InterPro" id="IPR024158">
    <property type="entry name" value="Mt_import_TIM15"/>
</dbReference>
<evidence type="ECO:0000256" key="3">
    <source>
        <dbReference type="ARBA" id="ARBA00022833"/>
    </source>
</evidence>
<dbReference type="Proteomes" id="UP000002494">
    <property type="component" value="Chromosome 3"/>
</dbReference>
<proteinExistence type="predicted"/>